<evidence type="ECO:0000313" key="2">
    <source>
        <dbReference type="EMBL" id="AKA59507.1"/>
    </source>
</evidence>
<dbReference type="AlphaFoldDB" id="A0A0E3GLX4"/>
<sequence length="38" mass="3929">MAQDSKVPPHGDDLPMTTNASGSMEHGRDAVGREGSSC</sequence>
<organism evidence="2">
    <name type="scientific">uncultured bacterium NM_1663</name>
    <dbReference type="NCBI Taxonomy" id="1630017"/>
    <lineage>
        <taxon>Bacteria</taxon>
        <taxon>environmental samples</taxon>
    </lineage>
</organism>
<protein>
    <submittedName>
        <fullName evidence="2">Uncharacterized protein</fullName>
    </submittedName>
</protein>
<accession>A0A0E3GLX4</accession>
<feature type="region of interest" description="Disordered" evidence="1">
    <location>
        <begin position="1"/>
        <end position="38"/>
    </location>
</feature>
<dbReference type="EMBL" id="KP830097">
    <property type="protein sequence ID" value="AKA59507.1"/>
    <property type="molecule type" value="Genomic_DNA"/>
</dbReference>
<evidence type="ECO:0000256" key="1">
    <source>
        <dbReference type="SAM" id="MobiDB-lite"/>
    </source>
</evidence>
<reference evidence="2" key="1">
    <citation type="journal article" date="2015" name="Proc. Natl. Acad. Sci. U.S.A.">
        <title>Multiplexed metagenome mining using short DNA sequence tags facilitates targeted discovery of epoxyketone proteasome inhibitors.</title>
        <authorList>
            <person name="Owen J.G."/>
            <person name="Charlop-Powers Z."/>
            <person name="Smith A.G."/>
            <person name="Ternei M.A."/>
            <person name="Calle P.Y."/>
            <person name="Reddy B.V."/>
            <person name="Montiel D."/>
            <person name="Brady S.F."/>
        </authorList>
    </citation>
    <scope>NUCLEOTIDE SEQUENCE</scope>
</reference>
<name>A0A0E3GLX4_9BACT</name>
<proteinExistence type="predicted"/>